<keyword evidence="1" id="KW-0175">Coiled coil</keyword>
<dbReference type="GO" id="GO:0016020">
    <property type="term" value="C:membrane"/>
    <property type="evidence" value="ECO:0007669"/>
    <property type="project" value="TreeGrafter"/>
</dbReference>
<accession>A0A087TQ81</accession>
<dbReference type="PANTHER" id="PTHR10174">
    <property type="entry name" value="ALPHA-TOCOPHEROL TRANSFER PROTEIN-RELATED"/>
    <property type="match status" value="1"/>
</dbReference>
<gene>
    <name evidence="3" type="ORF">X975_11979</name>
</gene>
<dbReference type="PANTHER" id="PTHR10174:SF130">
    <property type="entry name" value="ALPHA-TOCOPHEROL TRANSFER PROTEIN-LIKE"/>
    <property type="match status" value="1"/>
</dbReference>
<evidence type="ECO:0000313" key="3">
    <source>
        <dbReference type="EMBL" id="KFM67270.1"/>
    </source>
</evidence>
<dbReference type="STRING" id="407821.A0A087TQ81"/>
<dbReference type="OMA" id="TCETINP"/>
<dbReference type="Gene3D" id="1.20.5.1200">
    <property type="entry name" value="Alpha-tocopherol transfer"/>
    <property type="match status" value="1"/>
</dbReference>
<dbReference type="InterPro" id="IPR036273">
    <property type="entry name" value="CRAL/TRIO_N_dom_sf"/>
</dbReference>
<dbReference type="Proteomes" id="UP000054359">
    <property type="component" value="Unassembled WGS sequence"/>
</dbReference>
<dbReference type="InterPro" id="IPR011074">
    <property type="entry name" value="CRAL/TRIO_N_dom"/>
</dbReference>
<dbReference type="PRINTS" id="PR00180">
    <property type="entry name" value="CRETINALDHBP"/>
</dbReference>
<proteinExistence type="predicted"/>
<dbReference type="InterPro" id="IPR036865">
    <property type="entry name" value="CRAL-TRIO_dom_sf"/>
</dbReference>
<dbReference type="Pfam" id="PF00650">
    <property type="entry name" value="CRAL_TRIO"/>
    <property type="match status" value="1"/>
</dbReference>
<name>A0A087TQ81_STEMI</name>
<dbReference type="EMBL" id="KK116274">
    <property type="protein sequence ID" value="KFM67270.1"/>
    <property type="molecule type" value="Genomic_DNA"/>
</dbReference>
<dbReference type="SUPFAM" id="SSF46938">
    <property type="entry name" value="CRAL/TRIO N-terminal domain"/>
    <property type="match status" value="1"/>
</dbReference>
<dbReference type="AlphaFoldDB" id="A0A087TQ81"/>
<dbReference type="SUPFAM" id="SSF52087">
    <property type="entry name" value="CRAL/TRIO domain"/>
    <property type="match status" value="1"/>
</dbReference>
<feature type="coiled-coil region" evidence="1">
    <location>
        <begin position="25"/>
        <end position="63"/>
    </location>
</feature>
<organism evidence="3 4">
    <name type="scientific">Stegodyphus mimosarum</name>
    <name type="common">African social velvet spider</name>
    <dbReference type="NCBI Taxonomy" id="407821"/>
    <lineage>
        <taxon>Eukaryota</taxon>
        <taxon>Metazoa</taxon>
        <taxon>Ecdysozoa</taxon>
        <taxon>Arthropoda</taxon>
        <taxon>Chelicerata</taxon>
        <taxon>Arachnida</taxon>
        <taxon>Araneae</taxon>
        <taxon>Araneomorphae</taxon>
        <taxon>Entelegynae</taxon>
        <taxon>Eresoidea</taxon>
        <taxon>Eresidae</taxon>
        <taxon>Stegodyphus</taxon>
    </lineage>
</organism>
<dbReference type="Gene3D" id="1.10.8.20">
    <property type="entry name" value="N-terminal domain of phosphatidylinositol transfer protein sec14p"/>
    <property type="match status" value="1"/>
</dbReference>
<dbReference type="InterPro" id="IPR001251">
    <property type="entry name" value="CRAL-TRIO_dom"/>
</dbReference>
<dbReference type="SMART" id="SM00516">
    <property type="entry name" value="SEC14"/>
    <property type="match status" value="1"/>
</dbReference>
<keyword evidence="4" id="KW-1185">Reference proteome</keyword>
<dbReference type="OrthoDB" id="16405at2759"/>
<dbReference type="SMART" id="SM01100">
    <property type="entry name" value="CRAL_TRIO_N"/>
    <property type="match status" value="1"/>
</dbReference>
<dbReference type="CDD" id="cd00170">
    <property type="entry name" value="SEC14"/>
    <property type="match status" value="1"/>
</dbReference>
<evidence type="ECO:0000256" key="1">
    <source>
        <dbReference type="SAM" id="Coils"/>
    </source>
</evidence>
<evidence type="ECO:0000313" key="4">
    <source>
        <dbReference type="Proteomes" id="UP000054359"/>
    </source>
</evidence>
<evidence type="ECO:0000259" key="2">
    <source>
        <dbReference type="PROSITE" id="PS50191"/>
    </source>
</evidence>
<dbReference type="Gene3D" id="3.40.525.10">
    <property type="entry name" value="CRAL-TRIO lipid binding domain"/>
    <property type="match status" value="1"/>
</dbReference>
<protein>
    <submittedName>
        <fullName evidence="3">Alpha-tocopherol transfer protein-like protein</fullName>
    </submittedName>
</protein>
<dbReference type="Pfam" id="PF03765">
    <property type="entry name" value="CRAL_TRIO_N"/>
    <property type="match status" value="1"/>
</dbReference>
<reference evidence="3 4" key="1">
    <citation type="submission" date="2013-11" db="EMBL/GenBank/DDBJ databases">
        <title>Genome sequencing of Stegodyphus mimosarum.</title>
        <authorList>
            <person name="Bechsgaard J."/>
        </authorList>
    </citation>
    <scope>NUCLEOTIDE SEQUENCE [LARGE SCALE GENOMIC DNA]</scope>
</reference>
<feature type="non-terminal residue" evidence="3">
    <location>
        <position position="294"/>
    </location>
</feature>
<sequence>MDCKTLMQESQFMPLENTILNEIVVRKAEEELGETEEKREECLQEFKRMIEEETDLNADISDEFLLGFLRVRKFNVDAAFKLLKKYYLNRQIYPNVYRNFTPKHCHKILKANFLNFLPLRSPEGAAVWVPRLGIWDTDIFSAEEVTRFGLLCAEKEMRNPITQVCGLITLADMKGFSWSHFFQITIPKIKCFVDTVQDGIPVRNKAMHVINNPAIFSILFDIMKPFLSKKLRNRIYFHGDNLSSLHQFLPPEMLPEEFGGTQGSFTNEQFYQRLLASEEEFQQYQKFGYCSSKK</sequence>
<dbReference type="GO" id="GO:1902936">
    <property type="term" value="F:phosphatidylinositol bisphosphate binding"/>
    <property type="evidence" value="ECO:0007669"/>
    <property type="project" value="TreeGrafter"/>
</dbReference>
<dbReference type="PROSITE" id="PS50191">
    <property type="entry name" value="CRAL_TRIO"/>
    <property type="match status" value="1"/>
</dbReference>
<feature type="domain" description="CRAL-TRIO" evidence="2">
    <location>
        <begin position="101"/>
        <end position="266"/>
    </location>
</feature>